<protein>
    <submittedName>
        <fullName evidence="1">Uncharacterized protein</fullName>
    </submittedName>
</protein>
<evidence type="ECO:0000313" key="1">
    <source>
        <dbReference type="EMBL" id="KAK7317335.1"/>
    </source>
</evidence>
<dbReference type="EMBL" id="JAYKXN010000001">
    <property type="protein sequence ID" value="KAK7317335.1"/>
    <property type="molecule type" value="Genomic_DNA"/>
</dbReference>
<name>A0AAN9KGA0_CLITE</name>
<dbReference type="AlphaFoldDB" id="A0AAN9KGA0"/>
<keyword evidence="2" id="KW-1185">Reference proteome</keyword>
<evidence type="ECO:0000313" key="2">
    <source>
        <dbReference type="Proteomes" id="UP001359559"/>
    </source>
</evidence>
<accession>A0AAN9KGA0</accession>
<proteinExistence type="predicted"/>
<sequence>MCVPPSLPSPMCPPSPTSMNRGVLSGYHHIKVQLKALTILVRRDHPTPPTRRSISLEVGLEEWCSLSRGGVV</sequence>
<gene>
    <name evidence="1" type="ORF">RJT34_01470</name>
</gene>
<comment type="caution">
    <text evidence="1">The sequence shown here is derived from an EMBL/GenBank/DDBJ whole genome shotgun (WGS) entry which is preliminary data.</text>
</comment>
<dbReference type="Proteomes" id="UP001359559">
    <property type="component" value="Unassembled WGS sequence"/>
</dbReference>
<reference evidence="1 2" key="1">
    <citation type="submission" date="2024-01" db="EMBL/GenBank/DDBJ databases">
        <title>The genomes of 5 underutilized Papilionoideae crops provide insights into root nodulation and disease resistance.</title>
        <authorList>
            <person name="Yuan L."/>
        </authorList>
    </citation>
    <scope>NUCLEOTIDE SEQUENCE [LARGE SCALE GENOMIC DNA]</scope>
    <source>
        <strain evidence="1">LY-2023</strain>
        <tissue evidence="1">Leaf</tissue>
    </source>
</reference>
<organism evidence="1 2">
    <name type="scientific">Clitoria ternatea</name>
    <name type="common">Butterfly pea</name>
    <dbReference type="NCBI Taxonomy" id="43366"/>
    <lineage>
        <taxon>Eukaryota</taxon>
        <taxon>Viridiplantae</taxon>
        <taxon>Streptophyta</taxon>
        <taxon>Embryophyta</taxon>
        <taxon>Tracheophyta</taxon>
        <taxon>Spermatophyta</taxon>
        <taxon>Magnoliopsida</taxon>
        <taxon>eudicotyledons</taxon>
        <taxon>Gunneridae</taxon>
        <taxon>Pentapetalae</taxon>
        <taxon>rosids</taxon>
        <taxon>fabids</taxon>
        <taxon>Fabales</taxon>
        <taxon>Fabaceae</taxon>
        <taxon>Papilionoideae</taxon>
        <taxon>50 kb inversion clade</taxon>
        <taxon>NPAAA clade</taxon>
        <taxon>indigoferoid/millettioid clade</taxon>
        <taxon>Phaseoleae</taxon>
        <taxon>Clitoria</taxon>
    </lineage>
</organism>